<feature type="chain" id="PRO_5013379924" evidence="1">
    <location>
        <begin position="16"/>
        <end position="127"/>
    </location>
</feature>
<dbReference type="InParanoid" id="A0A074ZMJ6"/>
<evidence type="ECO:0000313" key="2">
    <source>
        <dbReference type="EMBL" id="KEQ99576.1"/>
    </source>
</evidence>
<accession>A0A074ZMJ6</accession>
<evidence type="ECO:0000256" key="1">
    <source>
        <dbReference type="SAM" id="SignalP"/>
    </source>
</evidence>
<organism evidence="2 3">
    <name type="scientific">Aureobasidium subglaciale (strain EXF-2481)</name>
    <name type="common">Aureobasidium pullulans var. subglaciale</name>
    <dbReference type="NCBI Taxonomy" id="1043005"/>
    <lineage>
        <taxon>Eukaryota</taxon>
        <taxon>Fungi</taxon>
        <taxon>Dikarya</taxon>
        <taxon>Ascomycota</taxon>
        <taxon>Pezizomycotina</taxon>
        <taxon>Dothideomycetes</taxon>
        <taxon>Dothideomycetidae</taxon>
        <taxon>Dothideales</taxon>
        <taxon>Saccotheciaceae</taxon>
        <taxon>Aureobasidium</taxon>
    </lineage>
</organism>
<protein>
    <submittedName>
        <fullName evidence="2">Uncharacterized protein</fullName>
    </submittedName>
</protein>
<dbReference type="EMBL" id="KL584750">
    <property type="protein sequence ID" value="KEQ99576.1"/>
    <property type="molecule type" value="Genomic_DNA"/>
</dbReference>
<reference evidence="2 3" key="1">
    <citation type="journal article" date="2014" name="BMC Genomics">
        <title>Genome sequencing of four Aureobasidium pullulans varieties: biotechnological potential, stress tolerance, and description of new species.</title>
        <authorList>
            <person name="Gostin Ar C."/>
            <person name="Ohm R.A."/>
            <person name="Kogej T."/>
            <person name="Sonjak S."/>
            <person name="Turk M."/>
            <person name="Zajc J."/>
            <person name="Zalar P."/>
            <person name="Grube M."/>
            <person name="Sun H."/>
            <person name="Han J."/>
            <person name="Sharma A."/>
            <person name="Chiniquy J."/>
            <person name="Ngan C.Y."/>
            <person name="Lipzen A."/>
            <person name="Barry K."/>
            <person name="Grigoriev I.V."/>
            <person name="Gunde-Cimerman N."/>
        </authorList>
    </citation>
    <scope>NUCLEOTIDE SEQUENCE [LARGE SCALE GENOMIC DNA]</scope>
    <source>
        <strain evidence="2 3">EXF-2481</strain>
    </source>
</reference>
<gene>
    <name evidence="2" type="ORF">AUEXF2481DRAFT_184735</name>
</gene>
<dbReference type="HOGENOM" id="CLU_1970112_0_0_1"/>
<keyword evidence="1" id="KW-0732">Signal</keyword>
<dbReference type="RefSeq" id="XP_013348415.1">
    <property type="nucleotide sequence ID" value="XM_013492961.1"/>
</dbReference>
<dbReference type="Proteomes" id="UP000030641">
    <property type="component" value="Unassembled WGS sequence"/>
</dbReference>
<evidence type="ECO:0000313" key="3">
    <source>
        <dbReference type="Proteomes" id="UP000030641"/>
    </source>
</evidence>
<feature type="signal peptide" evidence="1">
    <location>
        <begin position="1"/>
        <end position="15"/>
    </location>
</feature>
<sequence length="127" mass="13876">MVTLILTYPFWIAMCLVPLVPPCWMPVNPVVMGEETSLSEKQRVVKLLMAMPASEKTEVTLADGGVVKQDAEPAIATVTYTVPLRATTGSNITREDEVNAFFAELLAPDRTTMISVPKMTPTPQEVP</sequence>
<name>A0A074ZMJ6_AURSE</name>
<dbReference type="AlphaFoldDB" id="A0A074ZMJ6"/>
<keyword evidence="3" id="KW-1185">Reference proteome</keyword>
<dbReference type="GeneID" id="25362352"/>
<proteinExistence type="predicted"/>